<dbReference type="CDD" id="cd05379">
    <property type="entry name" value="CAP_bacterial"/>
    <property type="match status" value="1"/>
</dbReference>
<dbReference type="InterPro" id="IPR035940">
    <property type="entry name" value="CAP_sf"/>
</dbReference>
<feature type="signal peptide" evidence="2">
    <location>
        <begin position="1"/>
        <end position="22"/>
    </location>
</feature>
<sequence>MMSIARYTFGLVLALSTTSSSAENNLRTPRKLQTYSSYDGYYQQMLDAVNAERAKAGLSALCTNQKLANAAARHSKDMAENNFMGHEGSDGSTLSSRITDAGYSWNAVAENVAAGQEDVASVMESWMNSAGHRANILGADYTMFGTSYVYNAKSTYGHYWTQDFAAGESEICENGSPSTSQSTEQTQEETQSTNDENDSTSQSYSPPSTGYPTTFASPSSGGFSMKSFFTKSRATETPVQQNTTKVPISVTPSSDIPAPVTPASINPTPVTPASINPTPVTPASIHPALVNSPWKTVATVFPAPGSQVPTTPDCEGKKRNFVVTR</sequence>
<dbReference type="InterPro" id="IPR014044">
    <property type="entry name" value="CAP_dom"/>
</dbReference>
<organism evidence="4 5">
    <name type="scientific">Plasmopara halstedii</name>
    <name type="common">Downy mildew of sunflower</name>
    <dbReference type="NCBI Taxonomy" id="4781"/>
    <lineage>
        <taxon>Eukaryota</taxon>
        <taxon>Sar</taxon>
        <taxon>Stramenopiles</taxon>
        <taxon>Oomycota</taxon>
        <taxon>Peronosporomycetes</taxon>
        <taxon>Peronosporales</taxon>
        <taxon>Peronosporaceae</taxon>
        <taxon>Plasmopara</taxon>
    </lineage>
</organism>
<accession>A0A0P1B057</accession>
<dbReference type="OrthoDB" id="568194at2759"/>
<dbReference type="PANTHER" id="PTHR31157:SF1">
    <property type="entry name" value="SCP DOMAIN-CONTAINING PROTEIN"/>
    <property type="match status" value="1"/>
</dbReference>
<feature type="domain" description="SCP" evidence="3">
    <location>
        <begin position="46"/>
        <end position="164"/>
    </location>
</feature>
<dbReference type="Gene3D" id="3.40.33.10">
    <property type="entry name" value="CAP"/>
    <property type="match status" value="1"/>
</dbReference>
<dbReference type="GeneID" id="36399457"/>
<keyword evidence="5" id="KW-1185">Reference proteome</keyword>
<name>A0A0P1B057_PLAHL</name>
<evidence type="ECO:0000256" key="1">
    <source>
        <dbReference type="SAM" id="MobiDB-lite"/>
    </source>
</evidence>
<evidence type="ECO:0000313" key="5">
    <source>
        <dbReference type="Proteomes" id="UP000054928"/>
    </source>
</evidence>
<dbReference type="AlphaFoldDB" id="A0A0P1B057"/>
<dbReference type="OMA" id="QFIRASC"/>
<dbReference type="EMBL" id="CCYD01002589">
    <property type="protein sequence ID" value="CEG47534.1"/>
    <property type="molecule type" value="Genomic_DNA"/>
</dbReference>
<dbReference type="Pfam" id="PF00188">
    <property type="entry name" value="CAP"/>
    <property type="match status" value="1"/>
</dbReference>
<dbReference type="PANTHER" id="PTHR31157">
    <property type="entry name" value="SCP DOMAIN-CONTAINING PROTEIN"/>
    <property type="match status" value="1"/>
</dbReference>
<keyword evidence="2" id="KW-0732">Signal</keyword>
<feature type="compositionally biased region" description="Polar residues" evidence="1">
    <location>
        <begin position="199"/>
        <end position="218"/>
    </location>
</feature>
<reference evidence="5" key="1">
    <citation type="submission" date="2014-09" db="EMBL/GenBank/DDBJ databases">
        <authorList>
            <person name="Sharma Rahul"/>
            <person name="Thines Marco"/>
        </authorList>
    </citation>
    <scope>NUCLEOTIDE SEQUENCE [LARGE SCALE GENOMIC DNA]</scope>
</reference>
<dbReference type="SUPFAM" id="SSF55797">
    <property type="entry name" value="PR-1-like"/>
    <property type="match status" value="1"/>
</dbReference>
<dbReference type="STRING" id="4781.A0A0P1B057"/>
<evidence type="ECO:0000259" key="3">
    <source>
        <dbReference type="Pfam" id="PF00188"/>
    </source>
</evidence>
<feature type="compositionally biased region" description="Low complexity" evidence="1">
    <location>
        <begin position="178"/>
        <end position="193"/>
    </location>
</feature>
<feature type="region of interest" description="Disordered" evidence="1">
    <location>
        <begin position="233"/>
        <end position="254"/>
    </location>
</feature>
<proteinExistence type="predicted"/>
<evidence type="ECO:0000313" key="4">
    <source>
        <dbReference type="EMBL" id="CEG47534.1"/>
    </source>
</evidence>
<feature type="region of interest" description="Disordered" evidence="1">
    <location>
        <begin position="170"/>
        <end position="218"/>
    </location>
</feature>
<dbReference type="Proteomes" id="UP000054928">
    <property type="component" value="Unassembled WGS sequence"/>
</dbReference>
<dbReference type="RefSeq" id="XP_024583903.1">
    <property type="nucleotide sequence ID" value="XM_024718511.1"/>
</dbReference>
<protein>
    <submittedName>
        <fullName evidence="4">RxLR-like protein</fullName>
    </submittedName>
</protein>
<feature type="chain" id="PRO_5006059080" evidence="2">
    <location>
        <begin position="23"/>
        <end position="325"/>
    </location>
</feature>
<evidence type="ECO:0000256" key="2">
    <source>
        <dbReference type="SAM" id="SignalP"/>
    </source>
</evidence>